<dbReference type="Pfam" id="PF00903">
    <property type="entry name" value="Glyoxalase"/>
    <property type="match status" value="1"/>
</dbReference>
<dbReference type="Proteomes" id="UP000325187">
    <property type="component" value="Unassembled WGS sequence"/>
</dbReference>
<dbReference type="InterPro" id="IPR037523">
    <property type="entry name" value="VOC_core"/>
</dbReference>
<evidence type="ECO:0000259" key="1">
    <source>
        <dbReference type="PROSITE" id="PS51819"/>
    </source>
</evidence>
<gene>
    <name evidence="2" type="ORF">JCM17844_03640</name>
    <name evidence="3" type="ORF">JCM17845_20730</name>
</gene>
<dbReference type="PANTHER" id="PTHR33993">
    <property type="entry name" value="GLYOXALASE-RELATED"/>
    <property type="match status" value="1"/>
</dbReference>
<dbReference type="EMBL" id="BKCL01000001">
    <property type="protein sequence ID" value="GEQ96727.1"/>
    <property type="molecule type" value="Genomic_DNA"/>
</dbReference>
<dbReference type="Proteomes" id="UP000322084">
    <property type="component" value="Unassembled WGS sequence"/>
</dbReference>
<evidence type="ECO:0000313" key="4">
    <source>
        <dbReference type="Proteomes" id="UP000322084"/>
    </source>
</evidence>
<reference evidence="4 5" key="1">
    <citation type="submission" date="2019-09" db="EMBL/GenBank/DDBJ databases">
        <title>NBRP : Genome information of microbial organism related human and environment.</title>
        <authorList>
            <person name="Hattori M."/>
            <person name="Oshima K."/>
            <person name="Inaba H."/>
            <person name="Suda W."/>
            <person name="Sakamoto M."/>
            <person name="Iino T."/>
            <person name="Kitahara M."/>
            <person name="Oshida Y."/>
            <person name="Iida T."/>
            <person name="Kudo T."/>
            <person name="Itoh T."/>
            <person name="Ohkuma M."/>
        </authorList>
    </citation>
    <scope>NUCLEOTIDE SEQUENCE [LARGE SCALE GENOMIC DNA]</scope>
    <source>
        <strain evidence="2 4">Hi-2</strain>
        <strain evidence="3 5">Mie-1</strain>
    </source>
</reference>
<dbReference type="InterPro" id="IPR029068">
    <property type="entry name" value="Glyas_Bleomycin-R_OHBP_Dase"/>
</dbReference>
<dbReference type="EMBL" id="BKCM01000010">
    <property type="protein sequence ID" value="GER01450.1"/>
    <property type="molecule type" value="Genomic_DNA"/>
</dbReference>
<dbReference type="PROSITE" id="PS51819">
    <property type="entry name" value="VOC"/>
    <property type="match status" value="1"/>
</dbReference>
<dbReference type="PANTHER" id="PTHR33993:SF5">
    <property type="entry name" value="GLYOXALASE"/>
    <property type="match status" value="1"/>
</dbReference>
<comment type="caution">
    <text evidence="2">The sequence shown here is derived from an EMBL/GenBank/DDBJ whole genome shotgun (WGS) entry which is preliminary data.</text>
</comment>
<keyword evidence="5" id="KW-1185">Reference proteome</keyword>
<dbReference type="RefSeq" id="WP_149999343.1">
    <property type="nucleotide sequence ID" value="NZ_BKCL01000001.1"/>
</dbReference>
<feature type="domain" description="VOC" evidence="1">
    <location>
        <begin position="10"/>
        <end position="129"/>
    </location>
</feature>
<dbReference type="AlphaFoldDB" id="A0A5A7MLE2"/>
<dbReference type="CDD" id="cd06587">
    <property type="entry name" value="VOC"/>
    <property type="match status" value="1"/>
</dbReference>
<accession>A0A5A7N260</accession>
<proteinExistence type="predicted"/>
<evidence type="ECO:0000313" key="5">
    <source>
        <dbReference type="Proteomes" id="UP000325187"/>
    </source>
</evidence>
<protein>
    <submittedName>
        <fullName evidence="2">Glyoxalase</fullName>
    </submittedName>
</protein>
<dbReference type="InterPro" id="IPR004360">
    <property type="entry name" value="Glyas_Fos-R_dOase_dom"/>
</dbReference>
<accession>A0A5A7MLE2</accession>
<organism evidence="2 4">
    <name type="scientific">Iodidimonas gelatinilytica</name>
    <dbReference type="NCBI Taxonomy" id="1236966"/>
    <lineage>
        <taxon>Bacteria</taxon>
        <taxon>Pseudomonadati</taxon>
        <taxon>Pseudomonadota</taxon>
        <taxon>Alphaproteobacteria</taxon>
        <taxon>Iodidimonadales</taxon>
        <taxon>Iodidimonadaceae</taxon>
        <taxon>Iodidimonas</taxon>
    </lineage>
</organism>
<name>A0A5A7MLE2_9PROT</name>
<dbReference type="Gene3D" id="3.10.180.10">
    <property type="entry name" value="2,3-Dihydroxybiphenyl 1,2-Dioxygenase, domain 1"/>
    <property type="match status" value="1"/>
</dbReference>
<dbReference type="InterPro" id="IPR052164">
    <property type="entry name" value="Anthracycline_SecMetBiosynth"/>
</dbReference>
<dbReference type="SUPFAM" id="SSF54593">
    <property type="entry name" value="Glyoxalase/Bleomycin resistance protein/Dihydroxybiphenyl dioxygenase"/>
    <property type="match status" value="1"/>
</dbReference>
<evidence type="ECO:0000313" key="3">
    <source>
        <dbReference type="EMBL" id="GER01450.1"/>
    </source>
</evidence>
<evidence type="ECO:0000313" key="2">
    <source>
        <dbReference type="EMBL" id="GEQ96727.1"/>
    </source>
</evidence>
<sequence>MADASSYITGLGGVFFKCADADKTREWYAKTLGMPIDPSYGGVGFKWRHMDAPDTVGQTIWSPFSGETDYFAPSKSDFMINLRVADLDGLLKHLKSQGIESVGDVVDEVYGRFAWIIDPDGRKIELWEPKGEEENFSE</sequence>